<dbReference type="PANTHER" id="PTHR11571:SF224">
    <property type="entry name" value="HEMATOPOIETIC PROSTAGLANDIN D SYNTHASE"/>
    <property type="match status" value="1"/>
</dbReference>
<sequence length="206" mass="23666">MVHYKLHYFALYGRGEPARQLFALAGQPYEDVRISMEDWPKHKAEMPYGQVPVLEVDGEFLPQSNAIYRFLGRQFGYAGETEIEAAQVDMIGDLFQDYFNEYREYFTVAVGFTQGDKEFLFNSVMVPARNKMLRYLSNILRSNGTGFLVGKSVTYADLLLSIHTAGMEGIAPGFSNDFPRILEHRERIESIPQLKEYLAHRPFAPF</sequence>
<dbReference type="GO" id="GO:0004364">
    <property type="term" value="F:glutathione transferase activity"/>
    <property type="evidence" value="ECO:0007669"/>
    <property type="project" value="UniProtKB-EC"/>
</dbReference>
<dbReference type="InterPro" id="IPR036249">
    <property type="entry name" value="Thioredoxin-like_sf"/>
</dbReference>
<dbReference type="SFLD" id="SFLDG00363">
    <property type="entry name" value="AMPS_(cytGST):_Alpha-__Mu-__Pi"/>
    <property type="match status" value="1"/>
</dbReference>
<evidence type="ECO:0000256" key="5">
    <source>
        <dbReference type="ARBA" id="ARBA00078118"/>
    </source>
</evidence>
<dbReference type="AlphaFoldDB" id="A0AAF3E8R0"/>
<evidence type="ECO:0000256" key="3">
    <source>
        <dbReference type="ARBA" id="ARBA00038317"/>
    </source>
</evidence>
<dbReference type="PROSITE" id="PS50405">
    <property type="entry name" value="GST_CTER"/>
    <property type="match status" value="1"/>
</dbReference>
<keyword evidence="2" id="KW-0808">Transferase</keyword>
<dbReference type="SFLD" id="SFLDG01205">
    <property type="entry name" value="AMPS.1"/>
    <property type="match status" value="1"/>
</dbReference>
<dbReference type="Proteomes" id="UP000887575">
    <property type="component" value="Unassembled WGS sequence"/>
</dbReference>
<evidence type="ECO:0000256" key="1">
    <source>
        <dbReference type="ARBA" id="ARBA00012452"/>
    </source>
</evidence>
<evidence type="ECO:0000256" key="2">
    <source>
        <dbReference type="ARBA" id="ARBA00022679"/>
    </source>
</evidence>
<dbReference type="PROSITE" id="PS50404">
    <property type="entry name" value="GST_NTER"/>
    <property type="match status" value="1"/>
</dbReference>
<dbReference type="InterPro" id="IPR004046">
    <property type="entry name" value="GST_C"/>
</dbReference>
<organism evidence="8 9">
    <name type="scientific">Mesorhabditis belari</name>
    <dbReference type="NCBI Taxonomy" id="2138241"/>
    <lineage>
        <taxon>Eukaryota</taxon>
        <taxon>Metazoa</taxon>
        <taxon>Ecdysozoa</taxon>
        <taxon>Nematoda</taxon>
        <taxon>Chromadorea</taxon>
        <taxon>Rhabditida</taxon>
        <taxon>Rhabditina</taxon>
        <taxon>Rhabditomorpha</taxon>
        <taxon>Rhabditoidea</taxon>
        <taxon>Rhabditidae</taxon>
        <taxon>Mesorhabditinae</taxon>
        <taxon>Mesorhabditis</taxon>
    </lineage>
</organism>
<evidence type="ECO:0000313" key="8">
    <source>
        <dbReference type="Proteomes" id="UP000887575"/>
    </source>
</evidence>
<evidence type="ECO:0000256" key="4">
    <source>
        <dbReference type="ARBA" id="ARBA00047960"/>
    </source>
</evidence>
<evidence type="ECO:0000313" key="9">
    <source>
        <dbReference type="WBParaSite" id="MBELARI_LOCUS103"/>
    </source>
</evidence>
<dbReference type="CDD" id="cd03039">
    <property type="entry name" value="GST_N_Sigma_like"/>
    <property type="match status" value="1"/>
</dbReference>
<evidence type="ECO:0000259" key="6">
    <source>
        <dbReference type="PROSITE" id="PS50404"/>
    </source>
</evidence>
<dbReference type="InterPro" id="IPR036282">
    <property type="entry name" value="Glutathione-S-Trfase_C_sf"/>
</dbReference>
<accession>A0AAF3E8R0</accession>
<reference evidence="9" key="1">
    <citation type="submission" date="2024-02" db="UniProtKB">
        <authorList>
            <consortium name="WormBaseParasite"/>
        </authorList>
    </citation>
    <scope>IDENTIFICATION</scope>
</reference>
<dbReference type="WBParaSite" id="MBELARI_LOCUS103">
    <property type="protein sequence ID" value="MBELARI_LOCUS103"/>
    <property type="gene ID" value="MBELARI_LOCUS103"/>
</dbReference>
<dbReference type="InterPro" id="IPR040079">
    <property type="entry name" value="Glutathione_S-Trfase"/>
</dbReference>
<dbReference type="Pfam" id="PF14497">
    <property type="entry name" value="GST_C_3"/>
    <property type="match status" value="1"/>
</dbReference>
<name>A0AAF3E8R0_9BILA</name>
<dbReference type="InterPro" id="IPR050213">
    <property type="entry name" value="GST_superfamily"/>
</dbReference>
<dbReference type="Pfam" id="PF02798">
    <property type="entry name" value="GST_N"/>
    <property type="match status" value="1"/>
</dbReference>
<dbReference type="GO" id="GO:0005737">
    <property type="term" value="C:cytoplasm"/>
    <property type="evidence" value="ECO:0007669"/>
    <property type="project" value="UniProtKB-ARBA"/>
</dbReference>
<proteinExistence type="inferred from homology"/>
<dbReference type="PANTHER" id="PTHR11571">
    <property type="entry name" value="GLUTATHIONE S-TRANSFERASE"/>
    <property type="match status" value="1"/>
</dbReference>
<dbReference type="SUPFAM" id="SSF52833">
    <property type="entry name" value="Thioredoxin-like"/>
    <property type="match status" value="1"/>
</dbReference>
<dbReference type="SUPFAM" id="SSF47616">
    <property type="entry name" value="GST C-terminal domain-like"/>
    <property type="match status" value="1"/>
</dbReference>
<comment type="catalytic activity">
    <reaction evidence="4">
        <text>RX + glutathione = an S-substituted glutathione + a halide anion + H(+)</text>
        <dbReference type="Rhea" id="RHEA:16437"/>
        <dbReference type="ChEBI" id="CHEBI:15378"/>
        <dbReference type="ChEBI" id="CHEBI:16042"/>
        <dbReference type="ChEBI" id="CHEBI:17792"/>
        <dbReference type="ChEBI" id="CHEBI:57925"/>
        <dbReference type="ChEBI" id="CHEBI:90779"/>
        <dbReference type="EC" id="2.5.1.18"/>
    </reaction>
</comment>
<dbReference type="EC" id="2.5.1.18" evidence="1"/>
<feature type="domain" description="GST N-terminal" evidence="6">
    <location>
        <begin position="2"/>
        <end position="79"/>
    </location>
</feature>
<feature type="domain" description="GST C-terminal" evidence="7">
    <location>
        <begin position="81"/>
        <end position="206"/>
    </location>
</feature>
<evidence type="ECO:0000259" key="7">
    <source>
        <dbReference type="PROSITE" id="PS50405"/>
    </source>
</evidence>
<dbReference type="InterPro" id="IPR010987">
    <property type="entry name" value="Glutathione-S-Trfase_C-like"/>
</dbReference>
<dbReference type="GO" id="GO:0006749">
    <property type="term" value="P:glutathione metabolic process"/>
    <property type="evidence" value="ECO:0007669"/>
    <property type="project" value="TreeGrafter"/>
</dbReference>
<protein>
    <recommendedName>
        <fullName evidence="1">glutathione transferase</fullName>
        <ecNumber evidence="1">2.5.1.18</ecNumber>
    </recommendedName>
    <alternativeName>
        <fullName evidence="5">GST class-sigma</fullName>
    </alternativeName>
</protein>
<dbReference type="SFLD" id="SFLDS00019">
    <property type="entry name" value="Glutathione_Transferase_(cytos"/>
    <property type="match status" value="1"/>
</dbReference>
<dbReference type="InterPro" id="IPR004045">
    <property type="entry name" value="Glutathione_S-Trfase_N"/>
</dbReference>
<dbReference type="Gene3D" id="3.40.30.10">
    <property type="entry name" value="Glutaredoxin"/>
    <property type="match status" value="1"/>
</dbReference>
<dbReference type="CDD" id="cd03192">
    <property type="entry name" value="GST_C_Sigma_like"/>
    <property type="match status" value="1"/>
</dbReference>
<dbReference type="FunFam" id="1.20.1050.10:FF:000031">
    <property type="entry name" value="Glutathione S-Transferase"/>
    <property type="match status" value="1"/>
</dbReference>
<dbReference type="FunFam" id="3.40.30.10:FF:000189">
    <property type="entry name" value="Glutathione S-Transferase"/>
    <property type="match status" value="1"/>
</dbReference>
<comment type="similarity">
    <text evidence="3">Belongs to the GST superfamily. Sigma family.</text>
</comment>
<keyword evidence="8" id="KW-1185">Reference proteome</keyword>
<dbReference type="Gene3D" id="1.20.1050.10">
    <property type="match status" value="1"/>
</dbReference>